<evidence type="ECO:0000259" key="3">
    <source>
        <dbReference type="Pfam" id="PF03372"/>
    </source>
</evidence>
<dbReference type="InterPro" id="IPR036691">
    <property type="entry name" value="Endo/exonu/phosph_ase_sf"/>
</dbReference>
<dbReference type="EMBL" id="JAVDRL010000008">
    <property type="protein sequence ID" value="MDR6532103.1"/>
    <property type="molecule type" value="Genomic_DNA"/>
</dbReference>
<feature type="chain" id="PRO_5046274111" evidence="2">
    <location>
        <begin position="24"/>
        <end position="359"/>
    </location>
</feature>
<comment type="caution">
    <text evidence="4">The sequence shown here is derived from an EMBL/GenBank/DDBJ whole genome shotgun (WGS) entry which is preliminary data.</text>
</comment>
<evidence type="ECO:0000313" key="4">
    <source>
        <dbReference type="EMBL" id="MDR6532103.1"/>
    </source>
</evidence>
<protein>
    <submittedName>
        <fullName evidence="4">Endonuclease/exonuclease/phosphatase family metal-dependent hydrolase</fullName>
    </submittedName>
</protein>
<feature type="domain" description="Endonuclease/exonuclease/phosphatase" evidence="3">
    <location>
        <begin position="56"/>
        <end position="279"/>
    </location>
</feature>
<organism evidence="4 5">
    <name type="scientific">Caulobacter rhizosphaerae</name>
    <dbReference type="NCBI Taxonomy" id="2010972"/>
    <lineage>
        <taxon>Bacteria</taxon>
        <taxon>Pseudomonadati</taxon>
        <taxon>Pseudomonadota</taxon>
        <taxon>Alphaproteobacteria</taxon>
        <taxon>Caulobacterales</taxon>
        <taxon>Caulobacteraceae</taxon>
        <taxon>Caulobacter</taxon>
    </lineage>
</organism>
<dbReference type="GO" id="GO:0016787">
    <property type="term" value="F:hydrolase activity"/>
    <property type="evidence" value="ECO:0007669"/>
    <property type="project" value="UniProtKB-KW"/>
</dbReference>
<reference evidence="4 5" key="1">
    <citation type="submission" date="2023-07" db="EMBL/GenBank/DDBJ databases">
        <title>Sorghum-associated microbial communities from plants grown in Nebraska, USA.</title>
        <authorList>
            <person name="Schachtman D."/>
        </authorList>
    </citation>
    <scope>NUCLEOTIDE SEQUENCE [LARGE SCALE GENOMIC DNA]</scope>
    <source>
        <strain evidence="4 5">DS2154</strain>
    </source>
</reference>
<keyword evidence="4" id="KW-0540">Nuclease</keyword>
<feature type="region of interest" description="Disordered" evidence="1">
    <location>
        <begin position="119"/>
        <end position="139"/>
    </location>
</feature>
<dbReference type="PANTHER" id="PTHR16320">
    <property type="entry name" value="SPHINGOMYELINASE FAMILY MEMBER"/>
    <property type="match status" value="1"/>
</dbReference>
<evidence type="ECO:0000256" key="1">
    <source>
        <dbReference type="SAM" id="MobiDB-lite"/>
    </source>
</evidence>
<evidence type="ECO:0000313" key="5">
    <source>
        <dbReference type="Proteomes" id="UP001262754"/>
    </source>
</evidence>
<sequence length="359" mass="39611">MIRRLVLTAALAAALSFGVSARAQEAAPPPEPKTEDTPPAAFHPVGPMQPVELSVMTYNVEGLPWPVRFGRGSKLKAIGRQLAALREKGLQPDVVLLQEGFRDEVRDLIQLSGYAHVARGPRKKQRDANPFSKDDRPPYKRVKYRRKGEGWGKWGSSGLWVLSDHPINWVKSHAYRYCAGLDCLANKGVMLVSLDVPGLPTPVEIADTHLNSKGASGVPRNRNRMAHHLQAEELGHFMENDRTPGAPLIVGGDFNVMHAPDRYDYVMQRYPFEVVSQVCFQEPQSCDAKISADGDAPWLDTQDLIGFKPGDRVAIRPVQVEARFDGSTTGGPVLSDHDAYEVTFRLTPIPALPVPPHQP</sequence>
<dbReference type="SUPFAM" id="SSF56219">
    <property type="entry name" value="DNase I-like"/>
    <property type="match status" value="1"/>
</dbReference>
<keyword evidence="2" id="KW-0732">Signal</keyword>
<feature type="region of interest" description="Disordered" evidence="1">
    <location>
        <begin position="22"/>
        <end position="41"/>
    </location>
</feature>
<evidence type="ECO:0000256" key="2">
    <source>
        <dbReference type="SAM" id="SignalP"/>
    </source>
</evidence>
<keyword evidence="5" id="KW-1185">Reference proteome</keyword>
<dbReference type="InterPro" id="IPR038772">
    <property type="entry name" value="Sph/SMPD2-like"/>
</dbReference>
<feature type="signal peptide" evidence="2">
    <location>
        <begin position="1"/>
        <end position="23"/>
    </location>
</feature>
<dbReference type="Proteomes" id="UP001262754">
    <property type="component" value="Unassembled WGS sequence"/>
</dbReference>
<keyword evidence="4" id="KW-0378">Hydrolase</keyword>
<dbReference type="Pfam" id="PF03372">
    <property type="entry name" value="Exo_endo_phos"/>
    <property type="match status" value="1"/>
</dbReference>
<keyword evidence="4" id="KW-0255">Endonuclease</keyword>
<name>A0ABU1N102_9CAUL</name>
<dbReference type="Gene3D" id="3.60.10.10">
    <property type="entry name" value="Endonuclease/exonuclease/phosphatase"/>
    <property type="match status" value="1"/>
</dbReference>
<proteinExistence type="predicted"/>
<gene>
    <name evidence="4" type="ORF">J2800_002859</name>
</gene>
<dbReference type="RefSeq" id="WP_310032484.1">
    <property type="nucleotide sequence ID" value="NZ_JAVDRL010000008.1"/>
</dbReference>
<dbReference type="InterPro" id="IPR005135">
    <property type="entry name" value="Endo/exonuclease/phosphatase"/>
</dbReference>
<accession>A0ABU1N102</accession>
<dbReference type="PANTHER" id="PTHR16320:SF23">
    <property type="entry name" value="SPHINGOMYELINASE C 1"/>
    <property type="match status" value="1"/>
</dbReference>
<dbReference type="GO" id="GO:0004519">
    <property type="term" value="F:endonuclease activity"/>
    <property type="evidence" value="ECO:0007669"/>
    <property type="project" value="UniProtKB-KW"/>
</dbReference>